<dbReference type="GO" id="GO:0006226">
    <property type="term" value="P:dUMP biosynthetic process"/>
    <property type="evidence" value="ECO:0007669"/>
    <property type="project" value="UniProtKB-UniRule"/>
</dbReference>
<dbReference type="InterPro" id="IPR036157">
    <property type="entry name" value="dUTPase-like_sf"/>
</dbReference>
<evidence type="ECO:0000313" key="12">
    <source>
        <dbReference type="EMBL" id="MBL0004651.1"/>
    </source>
</evidence>
<name>A0A934X6B1_9MICO</name>
<feature type="domain" description="dUTPase-like" evidence="9">
    <location>
        <begin position="16"/>
        <end position="145"/>
    </location>
</feature>
<dbReference type="EC" id="3.6.1.23" evidence="8"/>
<dbReference type="SUPFAM" id="SSF51283">
    <property type="entry name" value="dUTPase-like"/>
    <property type="match status" value="1"/>
</dbReference>
<evidence type="ECO:0000256" key="4">
    <source>
        <dbReference type="ARBA" id="ARBA00022801"/>
    </source>
</evidence>
<protein>
    <recommendedName>
        <fullName evidence="8">Deoxyuridine 5'-triphosphate nucleotidohydrolase</fullName>
        <shortName evidence="8">dUTPase</shortName>
        <ecNumber evidence="8">3.6.1.23</ecNumber>
    </recommendedName>
    <alternativeName>
        <fullName evidence="8">dUTP pyrophosphatase</fullName>
    </alternativeName>
</protein>
<dbReference type="Proteomes" id="UP000886632">
    <property type="component" value="Unassembled WGS sequence"/>
</dbReference>
<dbReference type="GO" id="GO:0000287">
    <property type="term" value="F:magnesium ion binding"/>
    <property type="evidence" value="ECO:0007669"/>
    <property type="project" value="UniProtKB-UniRule"/>
</dbReference>
<dbReference type="InterPro" id="IPR033704">
    <property type="entry name" value="dUTPase_trimeric"/>
</dbReference>
<dbReference type="GO" id="GO:0046081">
    <property type="term" value="P:dUTP catabolic process"/>
    <property type="evidence" value="ECO:0007669"/>
    <property type="project" value="InterPro"/>
</dbReference>
<keyword evidence="6 8" id="KW-0546">Nucleotide metabolism</keyword>
<comment type="caution">
    <text evidence="10">The sequence shown here is derived from an EMBL/GenBank/DDBJ whole genome shotgun (WGS) entry which is preliminary data.</text>
</comment>
<dbReference type="CDD" id="cd07557">
    <property type="entry name" value="trimeric_dUTPase"/>
    <property type="match status" value="1"/>
</dbReference>
<dbReference type="GO" id="GO:0004170">
    <property type="term" value="F:dUTP diphosphatase activity"/>
    <property type="evidence" value="ECO:0007669"/>
    <property type="project" value="UniProtKB-UniRule"/>
</dbReference>
<dbReference type="HAMAP" id="MF_00116">
    <property type="entry name" value="dUTPase_bact"/>
    <property type="match status" value="1"/>
</dbReference>
<dbReference type="NCBIfam" id="TIGR00576">
    <property type="entry name" value="dut"/>
    <property type="match status" value="1"/>
</dbReference>
<feature type="binding site" evidence="8">
    <location>
        <begin position="82"/>
        <end position="84"/>
    </location>
    <ligand>
        <name>substrate</name>
    </ligand>
</feature>
<feature type="binding site" evidence="8">
    <location>
        <begin position="65"/>
        <end position="67"/>
    </location>
    <ligand>
        <name>substrate</name>
    </ligand>
</feature>
<evidence type="ECO:0000256" key="5">
    <source>
        <dbReference type="ARBA" id="ARBA00022842"/>
    </source>
</evidence>
<evidence type="ECO:0000256" key="1">
    <source>
        <dbReference type="ARBA" id="ARBA00001946"/>
    </source>
</evidence>
<dbReference type="AlphaFoldDB" id="A0A934X6B1"/>
<feature type="binding site" evidence="8">
    <location>
        <position position="78"/>
    </location>
    <ligand>
        <name>substrate</name>
    </ligand>
</feature>
<gene>
    <name evidence="8 10" type="primary">dut</name>
    <name evidence="10" type="ORF">IPF40_13470</name>
    <name evidence="11" type="ORF">IPI13_16345</name>
    <name evidence="12" type="ORF">IPP00_11885</name>
</gene>
<sequence>MPGVPVQVHRLDPDLPLPAYAHPGDAGIDLFARVDVLLAPGQRALVPTGIAIALPEGYAAFGHPRSGLAIRHGITILNAPGTIDSGYRGEIFVNLVNLDASESFQVSRGDRIAQLVVQRVEAVQWVEVDSLPDSPRGDTGHGASGGFGA</sequence>
<dbReference type="PANTHER" id="PTHR11241:SF0">
    <property type="entry name" value="DEOXYURIDINE 5'-TRIPHOSPHATE NUCLEOTIDOHYDROLASE"/>
    <property type="match status" value="1"/>
</dbReference>
<comment type="function">
    <text evidence="8">This enzyme is involved in nucleotide metabolism: it produces dUMP, the immediate precursor of thymidine nucleotides and it decreases the intracellular concentration of dUTP so that uracil cannot be incorporated into DNA.</text>
</comment>
<dbReference type="InterPro" id="IPR008181">
    <property type="entry name" value="dUTPase"/>
</dbReference>
<dbReference type="InterPro" id="IPR029054">
    <property type="entry name" value="dUTPase-like"/>
</dbReference>
<evidence type="ECO:0000256" key="7">
    <source>
        <dbReference type="ARBA" id="ARBA00047686"/>
    </source>
</evidence>
<dbReference type="Gene3D" id="2.70.40.10">
    <property type="match status" value="1"/>
</dbReference>
<evidence type="ECO:0000313" key="13">
    <source>
        <dbReference type="Proteomes" id="UP000718281"/>
    </source>
</evidence>
<evidence type="ECO:0000256" key="3">
    <source>
        <dbReference type="ARBA" id="ARBA00022723"/>
    </source>
</evidence>
<keyword evidence="5 8" id="KW-0460">Magnesium</keyword>
<evidence type="ECO:0000313" key="10">
    <source>
        <dbReference type="EMBL" id="MBK6301996.1"/>
    </source>
</evidence>
<comment type="cofactor">
    <cofactor evidence="1 8">
        <name>Mg(2+)</name>
        <dbReference type="ChEBI" id="CHEBI:18420"/>
    </cofactor>
</comment>
<dbReference type="EMBL" id="JADJIB010000010">
    <property type="protein sequence ID" value="MBK7274651.1"/>
    <property type="molecule type" value="Genomic_DNA"/>
</dbReference>
<keyword evidence="3 8" id="KW-0479">Metal-binding</keyword>
<keyword evidence="4 8" id="KW-0378">Hydrolase</keyword>
<evidence type="ECO:0000259" key="9">
    <source>
        <dbReference type="Pfam" id="PF00692"/>
    </source>
</evidence>
<comment type="similarity">
    <text evidence="2 8">Belongs to the dUTPase family.</text>
</comment>
<evidence type="ECO:0000256" key="6">
    <source>
        <dbReference type="ARBA" id="ARBA00023080"/>
    </source>
</evidence>
<organism evidence="10 13">
    <name type="scientific">Candidatus Phosphoribacter hodrii</name>
    <dbReference type="NCBI Taxonomy" id="2953743"/>
    <lineage>
        <taxon>Bacteria</taxon>
        <taxon>Bacillati</taxon>
        <taxon>Actinomycetota</taxon>
        <taxon>Actinomycetes</taxon>
        <taxon>Micrococcales</taxon>
        <taxon>Dermatophilaceae</taxon>
        <taxon>Candidatus Phosphoribacter</taxon>
    </lineage>
</organism>
<dbReference type="Pfam" id="PF00692">
    <property type="entry name" value="dUTPase"/>
    <property type="match status" value="1"/>
</dbReference>
<reference evidence="13 14" key="1">
    <citation type="submission" date="2020-10" db="EMBL/GenBank/DDBJ databases">
        <title>Connecting structure to function with the recovery of over 1000 high-quality activated sludge metagenome-assembled genomes encoding full-length rRNA genes using long-read sequencing.</title>
        <authorList>
            <person name="Singleton C.M."/>
            <person name="Petriglieri F."/>
            <person name="Kristensen J.M."/>
            <person name="Kirkegaard R.H."/>
            <person name="Michaelsen T.Y."/>
            <person name="Andersen M.H."/>
            <person name="Karst S.M."/>
            <person name="Dueholm M.S."/>
            <person name="Nielsen P.H."/>
            <person name="Albertsen M."/>
        </authorList>
    </citation>
    <scope>NUCLEOTIDE SEQUENCE [LARGE SCALE GENOMIC DNA]</scope>
    <source>
        <strain evidence="10">AalE_18-Q3-R2-46_BAT3C.188</strain>
        <strain evidence="11">Ega_18-Q3-R5-49_MAXAC.001</strain>
        <strain evidence="12">Ribe_18-Q3-R11-54_MAXAC.001</strain>
    </source>
</reference>
<evidence type="ECO:0000256" key="8">
    <source>
        <dbReference type="HAMAP-Rule" id="MF_00116"/>
    </source>
</evidence>
<comment type="caution">
    <text evidence="8">Lacks conserved residue(s) required for the propagation of feature annotation.</text>
</comment>
<comment type="pathway">
    <text evidence="8">Pyrimidine metabolism; dUMP biosynthesis; dUMP from dCTP (dUTP route): step 2/2.</text>
</comment>
<evidence type="ECO:0000256" key="2">
    <source>
        <dbReference type="ARBA" id="ARBA00006581"/>
    </source>
</evidence>
<dbReference type="Proteomes" id="UP000726105">
    <property type="component" value="Unassembled WGS sequence"/>
</dbReference>
<evidence type="ECO:0000313" key="14">
    <source>
        <dbReference type="Proteomes" id="UP000726105"/>
    </source>
</evidence>
<proteinExistence type="inferred from homology"/>
<dbReference type="Proteomes" id="UP000718281">
    <property type="component" value="Unassembled WGS sequence"/>
</dbReference>
<dbReference type="EMBL" id="JADIXZ010000006">
    <property type="protein sequence ID" value="MBK6301996.1"/>
    <property type="molecule type" value="Genomic_DNA"/>
</dbReference>
<dbReference type="NCBIfam" id="NF001862">
    <property type="entry name" value="PRK00601.1"/>
    <property type="match status" value="1"/>
</dbReference>
<evidence type="ECO:0000313" key="11">
    <source>
        <dbReference type="EMBL" id="MBK7274651.1"/>
    </source>
</evidence>
<dbReference type="PANTHER" id="PTHR11241">
    <property type="entry name" value="DEOXYURIDINE 5'-TRIPHOSPHATE NUCLEOTIDOHYDROLASE"/>
    <property type="match status" value="1"/>
</dbReference>
<dbReference type="FunFam" id="2.70.40.10:FF:000008">
    <property type="entry name" value="Deoxyuridine 5'-triphosphate nucleotidohydrolase"/>
    <property type="match status" value="1"/>
</dbReference>
<dbReference type="EMBL" id="JADKGK010000020">
    <property type="protein sequence ID" value="MBL0004651.1"/>
    <property type="molecule type" value="Genomic_DNA"/>
</dbReference>
<comment type="catalytic activity">
    <reaction evidence="7 8">
        <text>dUTP + H2O = dUMP + diphosphate + H(+)</text>
        <dbReference type="Rhea" id="RHEA:10248"/>
        <dbReference type="ChEBI" id="CHEBI:15377"/>
        <dbReference type="ChEBI" id="CHEBI:15378"/>
        <dbReference type="ChEBI" id="CHEBI:33019"/>
        <dbReference type="ChEBI" id="CHEBI:61555"/>
        <dbReference type="ChEBI" id="CHEBI:246422"/>
        <dbReference type="EC" id="3.6.1.23"/>
    </reaction>
</comment>
<accession>A0A934X6B1</accession>